<dbReference type="Gene3D" id="1.10.472.10">
    <property type="entry name" value="Cyclin-like"/>
    <property type="match status" value="2"/>
</dbReference>
<feature type="region of interest" description="Disordered" evidence="13">
    <location>
        <begin position="863"/>
        <end position="953"/>
    </location>
</feature>
<dbReference type="Pfam" id="PF21797">
    <property type="entry name" value="CycT2-like_C"/>
    <property type="match status" value="1"/>
</dbReference>
<dbReference type="Proteomes" id="UP001208570">
    <property type="component" value="Unassembled WGS sequence"/>
</dbReference>
<dbReference type="InterPro" id="IPR043198">
    <property type="entry name" value="Cyclin/Ssn8"/>
</dbReference>
<proteinExistence type="inferred from homology"/>
<dbReference type="GO" id="GO:0051301">
    <property type="term" value="P:cell division"/>
    <property type="evidence" value="ECO:0007669"/>
    <property type="project" value="UniProtKB-KW"/>
</dbReference>
<evidence type="ECO:0000256" key="13">
    <source>
        <dbReference type="SAM" id="MobiDB-lite"/>
    </source>
</evidence>
<dbReference type="FunFam" id="1.10.472.10:FF:000004">
    <property type="entry name" value="Cyclin T2"/>
    <property type="match status" value="1"/>
</dbReference>
<keyword evidence="4" id="KW-0597">Phosphoprotein</keyword>
<protein>
    <recommendedName>
        <fullName evidence="14">Cyclin-like domain-containing protein</fullName>
    </recommendedName>
</protein>
<feature type="compositionally biased region" description="Acidic residues" evidence="13">
    <location>
        <begin position="629"/>
        <end position="638"/>
    </location>
</feature>
<evidence type="ECO:0000256" key="2">
    <source>
        <dbReference type="ARBA" id="ARBA00008638"/>
    </source>
</evidence>
<dbReference type="SMART" id="SM00385">
    <property type="entry name" value="CYCLIN"/>
    <property type="match status" value="2"/>
</dbReference>
<dbReference type="EMBL" id="JAODUP010001374">
    <property type="protein sequence ID" value="KAK2140378.1"/>
    <property type="molecule type" value="Genomic_DNA"/>
</dbReference>
<dbReference type="CDD" id="cd20539">
    <property type="entry name" value="CYCLIN_CCNT_rpt2"/>
    <property type="match status" value="1"/>
</dbReference>
<keyword evidence="7" id="KW-0805">Transcription regulation</keyword>
<dbReference type="GO" id="GO:0006357">
    <property type="term" value="P:regulation of transcription by RNA polymerase II"/>
    <property type="evidence" value="ECO:0007669"/>
    <property type="project" value="InterPro"/>
</dbReference>
<feature type="region of interest" description="Disordered" evidence="13">
    <location>
        <begin position="999"/>
        <end position="1044"/>
    </location>
</feature>
<gene>
    <name evidence="15" type="ORF">LSH36_1373g00025</name>
</gene>
<dbReference type="FunFam" id="1.10.472.10:FF:000009">
    <property type="entry name" value="cyclin-T2 isoform X1"/>
    <property type="match status" value="1"/>
</dbReference>
<dbReference type="GO" id="GO:0016538">
    <property type="term" value="F:cyclin-dependent protein serine/threonine kinase regulator activity"/>
    <property type="evidence" value="ECO:0007669"/>
    <property type="project" value="InterPro"/>
</dbReference>
<dbReference type="InterPro" id="IPR036915">
    <property type="entry name" value="Cyclin-like_sf"/>
</dbReference>
<evidence type="ECO:0000313" key="16">
    <source>
        <dbReference type="Proteomes" id="UP001208570"/>
    </source>
</evidence>
<dbReference type="CDD" id="cd20538">
    <property type="entry name" value="CYCLIN_CCNT_rpt1"/>
    <property type="match status" value="1"/>
</dbReference>
<dbReference type="AlphaFoldDB" id="A0AAD9MQH1"/>
<evidence type="ECO:0000259" key="14">
    <source>
        <dbReference type="SMART" id="SM00385"/>
    </source>
</evidence>
<feature type="compositionally biased region" description="Basic residues" evidence="13">
    <location>
        <begin position="662"/>
        <end position="672"/>
    </location>
</feature>
<feature type="compositionally biased region" description="Polar residues" evidence="13">
    <location>
        <begin position="333"/>
        <end position="362"/>
    </location>
</feature>
<feature type="compositionally biased region" description="Basic and acidic residues" evidence="13">
    <location>
        <begin position="825"/>
        <end position="834"/>
    </location>
</feature>
<evidence type="ECO:0000256" key="1">
    <source>
        <dbReference type="ARBA" id="ARBA00004123"/>
    </source>
</evidence>
<evidence type="ECO:0000256" key="9">
    <source>
        <dbReference type="ARBA" id="ARBA00023163"/>
    </source>
</evidence>
<comment type="similarity">
    <text evidence="2">Belongs to the cyclin family. Cyclin C subfamily.</text>
</comment>
<evidence type="ECO:0000256" key="12">
    <source>
        <dbReference type="RuleBase" id="RU000383"/>
    </source>
</evidence>
<comment type="caution">
    <text evidence="15">The sequence shown here is derived from an EMBL/GenBank/DDBJ whole genome shotgun (WGS) entry which is preliminary data.</text>
</comment>
<dbReference type="PANTHER" id="PTHR10026">
    <property type="entry name" value="CYCLIN"/>
    <property type="match status" value="1"/>
</dbReference>
<evidence type="ECO:0000313" key="15">
    <source>
        <dbReference type="EMBL" id="KAK2140378.1"/>
    </source>
</evidence>
<feature type="compositionally biased region" description="Basic and acidic residues" evidence="13">
    <location>
        <begin position="499"/>
        <end position="512"/>
    </location>
</feature>
<feature type="region of interest" description="Disordered" evidence="13">
    <location>
        <begin position="326"/>
        <end position="394"/>
    </location>
</feature>
<evidence type="ECO:0000256" key="3">
    <source>
        <dbReference type="ARBA" id="ARBA00022499"/>
    </source>
</evidence>
<feature type="compositionally biased region" description="Polar residues" evidence="13">
    <location>
        <begin position="895"/>
        <end position="905"/>
    </location>
</feature>
<keyword evidence="16" id="KW-1185">Reference proteome</keyword>
<dbReference type="Pfam" id="PF00134">
    <property type="entry name" value="Cyclin_N"/>
    <property type="match status" value="1"/>
</dbReference>
<dbReference type="InterPro" id="IPR013763">
    <property type="entry name" value="Cyclin-like_dom"/>
</dbReference>
<dbReference type="GO" id="GO:0005634">
    <property type="term" value="C:nucleus"/>
    <property type="evidence" value="ECO:0007669"/>
    <property type="project" value="UniProtKB-SubCell"/>
</dbReference>
<feature type="compositionally biased region" description="Basic and acidic residues" evidence="13">
    <location>
        <begin position="412"/>
        <end position="452"/>
    </location>
</feature>
<evidence type="ECO:0000256" key="11">
    <source>
        <dbReference type="ARBA" id="ARBA00023306"/>
    </source>
</evidence>
<keyword evidence="5" id="KW-0132">Cell division</keyword>
<evidence type="ECO:0000256" key="7">
    <source>
        <dbReference type="ARBA" id="ARBA00023015"/>
    </source>
</evidence>
<comment type="subcellular location">
    <subcellularLocation>
        <location evidence="1">Nucleus</location>
    </subcellularLocation>
</comment>
<feature type="domain" description="Cyclin-like" evidence="14">
    <location>
        <begin position="211"/>
        <end position="298"/>
    </location>
</feature>
<feature type="compositionally biased region" description="Basic and acidic residues" evidence="13">
    <location>
        <begin position="647"/>
        <end position="661"/>
    </location>
</feature>
<feature type="compositionally biased region" description="Basic residues" evidence="13">
    <location>
        <begin position="772"/>
        <end position="789"/>
    </location>
</feature>
<evidence type="ECO:0000256" key="10">
    <source>
        <dbReference type="ARBA" id="ARBA00023242"/>
    </source>
</evidence>
<keyword evidence="11" id="KW-0131">Cell cycle</keyword>
<evidence type="ECO:0000256" key="4">
    <source>
        <dbReference type="ARBA" id="ARBA00022553"/>
    </source>
</evidence>
<keyword evidence="3" id="KW-1017">Isopeptide bond</keyword>
<feature type="domain" description="Cyclin-like" evidence="14">
    <location>
        <begin position="37"/>
        <end position="136"/>
    </location>
</feature>
<feature type="compositionally biased region" description="Basic and acidic residues" evidence="13">
    <location>
        <begin position="613"/>
        <end position="628"/>
    </location>
</feature>
<keyword evidence="9" id="KW-0804">Transcription</keyword>
<organism evidence="15 16">
    <name type="scientific">Paralvinella palmiformis</name>
    <dbReference type="NCBI Taxonomy" id="53620"/>
    <lineage>
        <taxon>Eukaryota</taxon>
        <taxon>Metazoa</taxon>
        <taxon>Spiralia</taxon>
        <taxon>Lophotrochozoa</taxon>
        <taxon>Annelida</taxon>
        <taxon>Polychaeta</taxon>
        <taxon>Sedentaria</taxon>
        <taxon>Canalipalpata</taxon>
        <taxon>Terebellida</taxon>
        <taxon>Terebelliformia</taxon>
        <taxon>Alvinellidae</taxon>
        <taxon>Paralvinella</taxon>
    </lineage>
</organism>
<evidence type="ECO:0000256" key="5">
    <source>
        <dbReference type="ARBA" id="ARBA00022618"/>
    </source>
</evidence>
<reference evidence="15" key="1">
    <citation type="journal article" date="2023" name="Mol. Biol. Evol.">
        <title>Third-Generation Sequencing Reveals the Adaptive Role of the Epigenome in Three Deep-Sea Polychaetes.</title>
        <authorList>
            <person name="Perez M."/>
            <person name="Aroh O."/>
            <person name="Sun Y."/>
            <person name="Lan Y."/>
            <person name="Juniper S.K."/>
            <person name="Young C.R."/>
            <person name="Angers B."/>
            <person name="Qian P.Y."/>
        </authorList>
    </citation>
    <scope>NUCLEOTIDE SEQUENCE</scope>
    <source>
        <strain evidence="15">P08H-3</strain>
    </source>
</reference>
<keyword evidence="8 12" id="KW-0195">Cyclin</keyword>
<feature type="region of interest" description="Disordered" evidence="13">
    <location>
        <begin position="412"/>
        <end position="837"/>
    </location>
</feature>
<name>A0AAD9MQH1_9ANNE</name>
<sequence length="1044" mass="116838">MAGERWLFTQEQLANTPSRLCGIDAEKEKCYRQQAANFMQEMGQRLTVSQLCINTGIVYLHRFYMFQSFTKFHRNSMAQACLFLAAKVEEQPRKLEHVIKVAHMILHRDQAALDTKNVAYLDQAQDLVINENILLQTLGFELQVDHPHAHIVKTCNLIKGKWPLMRRCFPSKTSVDVHLCVSDTNAVVSEFLFHQSDAAAASTLLAIGCYAVVATVTAPKDLTQTSYFLATNSLHLTLMSLKYKPTFVACVCIHLACKWAKFRIPRSSAGKEWWYYVDKDMTAETLEEITQSFLAILDKCPNKFKKKLVSKSAKDEDFISLMQFPQEKKPKSETTATITKDNTAASFSPPTSQIAFNHQGSPQAKVAKGSSSPTPKPEIGTSKPQPVIVPDGAMRRVKTESYLTSLTTKEYFERKERERKERERKERERIEKERQKIVERKETSLQQREQHEQQSGQTASDKSETRQHTNIFDQLISEKQRTEMSMDVVDSSMASRTKHSLERSHAQHNYKERYHHKERSDKMPFSPEAQKELGKTGSHRPPPSQRPNPTNVGHQSRDPKQKNRAYDRRYTEHRQHAAPTKEHPKHDFVKSSIPDVKPKASIQESAQLVTEASPEKIPVEAKVQKLDPEEGEILDDDSPLGGVQAQKVDKLANQREGDRGYHYHHRERRLSGRHQSPGAALPTPASHTKVPAQEGRVRHRSPRSTHPPLKEEAQVQAARENKAATAPKFEVTVPEPSTKLPDIESLHSKALEEPSLIKQATPEPGEIVEHGQKHHHKSSRSKGHKKDKHRDRESSHDSGSLKIKLDLKGMGAVPSATKPPTAGSGDDRKKEIKLKIKPPMAGVVDGKETQDLAAGLKMKLKVPTVLSPAKGNGDVSKPETKEHHKSANAIKLTLSKDSQSGQFTAHGSSHKSHRHSSAVEKSSSRKRPYSPSETTPSTHHKLARNDSGLAERHHANDLAAGLLSDSGTSSPLASAGGTLVHPALVEDVQRQLHRLIEKKTEEIQQQKLVVSSSSSSKKPHHDSLNNPNAAFPPSEPSQTLPPHS</sequence>
<keyword evidence="6" id="KW-0832">Ubl conjugation</keyword>
<accession>A0AAD9MQH1</accession>
<dbReference type="SUPFAM" id="SSF47954">
    <property type="entry name" value="Cyclin-like"/>
    <property type="match status" value="2"/>
</dbReference>
<feature type="compositionally biased region" description="Basic and acidic residues" evidence="13">
    <location>
        <begin position="555"/>
        <end position="589"/>
    </location>
</feature>
<dbReference type="InterPro" id="IPR006671">
    <property type="entry name" value="Cyclin_N"/>
</dbReference>
<evidence type="ECO:0000256" key="8">
    <source>
        <dbReference type="ARBA" id="ARBA00023127"/>
    </source>
</evidence>
<feature type="compositionally biased region" description="Basic and acidic residues" evidence="13">
    <location>
        <begin position="741"/>
        <end position="752"/>
    </location>
</feature>
<keyword evidence="10" id="KW-0539">Nucleus</keyword>
<evidence type="ECO:0000256" key="6">
    <source>
        <dbReference type="ARBA" id="ARBA00022843"/>
    </source>
</evidence>